<name>A0ABW3D621_9BACL</name>
<keyword evidence="3" id="KW-1185">Reference proteome</keyword>
<proteinExistence type="predicted"/>
<feature type="region of interest" description="Disordered" evidence="1">
    <location>
        <begin position="1"/>
        <end position="42"/>
    </location>
</feature>
<organism evidence="2 3">
    <name type="scientific">Paenibacillus residui</name>
    <dbReference type="NCBI Taxonomy" id="629724"/>
    <lineage>
        <taxon>Bacteria</taxon>
        <taxon>Bacillati</taxon>
        <taxon>Bacillota</taxon>
        <taxon>Bacilli</taxon>
        <taxon>Bacillales</taxon>
        <taxon>Paenibacillaceae</taxon>
        <taxon>Paenibacillus</taxon>
    </lineage>
</organism>
<dbReference type="RefSeq" id="WP_379287087.1">
    <property type="nucleotide sequence ID" value="NZ_JBHTIU010000025.1"/>
</dbReference>
<evidence type="ECO:0000313" key="3">
    <source>
        <dbReference type="Proteomes" id="UP001597120"/>
    </source>
</evidence>
<reference evidence="3" key="1">
    <citation type="journal article" date="2019" name="Int. J. Syst. Evol. Microbiol.">
        <title>The Global Catalogue of Microorganisms (GCM) 10K type strain sequencing project: providing services to taxonomists for standard genome sequencing and annotation.</title>
        <authorList>
            <consortium name="The Broad Institute Genomics Platform"/>
            <consortium name="The Broad Institute Genome Sequencing Center for Infectious Disease"/>
            <person name="Wu L."/>
            <person name="Ma J."/>
        </authorList>
    </citation>
    <scope>NUCLEOTIDE SEQUENCE [LARGE SCALE GENOMIC DNA]</scope>
    <source>
        <strain evidence="3">CCUG 57263</strain>
    </source>
</reference>
<protein>
    <submittedName>
        <fullName evidence="2">Uncharacterized protein</fullName>
    </submittedName>
</protein>
<dbReference type="Proteomes" id="UP001597120">
    <property type="component" value="Unassembled WGS sequence"/>
</dbReference>
<accession>A0ABW3D621</accession>
<sequence>MRKQTTDKVRTSEAADSMGGSQILLKAQELRSKQPFNSRHKS</sequence>
<feature type="compositionally biased region" description="Basic and acidic residues" evidence="1">
    <location>
        <begin position="1"/>
        <end position="13"/>
    </location>
</feature>
<evidence type="ECO:0000256" key="1">
    <source>
        <dbReference type="SAM" id="MobiDB-lite"/>
    </source>
</evidence>
<dbReference type="EMBL" id="JBHTIU010000025">
    <property type="protein sequence ID" value="MFD0868905.1"/>
    <property type="molecule type" value="Genomic_DNA"/>
</dbReference>
<comment type="caution">
    <text evidence="2">The sequence shown here is derived from an EMBL/GenBank/DDBJ whole genome shotgun (WGS) entry which is preliminary data.</text>
</comment>
<evidence type="ECO:0000313" key="2">
    <source>
        <dbReference type="EMBL" id="MFD0868905.1"/>
    </source>
</evidence>
<gene>
    <name evidence="2" type="ORF">ACFQ03_07070</name>
</gene>